<feature type="compositionally biased region" description="Polar residues" evidence="3">
    <location>
        <begin position="730"/>
        <end position="741"/>
    </location>
</feature>
<feature type="region of interest" description="Disordered" evidence="3">
    <location>
        <begin position="200"/>
        <end position="221"/>
    </location>
</feature>
<gene>
    <name evidence="4" type="ORF">OLC1_LOCUS23063</name>
</gene>
<feature type="compositionally biased region" description="Basic and acidic residues" evidence="3">
    <location>
        <begin position="704"/>
        <end position="723"/>
    </location>
</feature>
<dbReference type="GO" id="GO:0005516">
    <property type="term" value="F:calmodulin binding"/>
    <property type="evidence" value="ECO:0007669"/>
    <property type="project" value="UniProtKB-KW"/>
</dbReference>
<dbReference type="Pfam" id="PF00612">
    <property type="entry name" value="IQ"/>
    <property type="match status" value="2"/>
</dbReference>
<dbReference type="PROSITE" id="PS50096">
    <property type="entry name" value="IQ"/>
    <property type="match status" value="1"/>
</dbReference>
<feature type="compositionally biased region" description="Polar residues" evidence="3">
    <location>
        <begin position="80"/>
        <end position="94"/>
    </location>
</feature>
<dbReference type="PANTHER" id="PTHR32295">
    <property type="entry name" value="IQ-DOMAIN 5-RELATED"/>
    <property type="match status" value="1"/>
</dbReference>
<evidence type="ECO:0000313" key="4">
    <source>
        <dbReference type="EMBL" id="CAI9116888.1"/>
    </source>
</evidence>
<accession>A0AAV1EBC1</accession>
<organism evidence="4 5">
    <name type="scientific">Oldenlandia corymbosa var. corymbosa</name>
    <dbReference type="NCBI Taxonomy" id="529605"/>
    <lineage>
        <taxon>Eukaryota</taxon>
        <taxon>Viridiplantae</taxon>
        <taxon>Streptophyta</taxon>
        <taxon>Embryophyta</taxon>
        <taxon>Tracheophyta</taxon>
        <taxon>Spermatophyta</taxon>
        <taxon>Magnoliopsida</taxon>
        <taxon>eudicotyledons</taxon>
        <taxon>Gunneridae</taxon>
        <taxon>Pentapetalae</taxon>
        <taxon>asterids</taxon>
        <taxon>lamiids</taxon>
        <taxon>Gentianales</taxon>
        <taxon>Rubiaceae</taxon>
        <taxon>Rubioideae</taxon>
        <taxon>Spermacoceae</taxon>
        <taxon>Hedyotis-Oldenlandia complex</taxon>
        <taxon>Oldenlandia</taxon>
    </lineage>
</organism>
<dbReference type="SMART" id="SM00015">
    <property type="entry name" value="IQ"/>
    <property type="match status" value="2"/>
</dbReference>
<feature type="compositionally biased region" description="Basic and acidic residues" evidence="3">
    <location>
        <begin position="643"/>
        <end position="653"/>
    </location>
</feature>
<comment type="similarity">
    <text evidence="2">Belongs to the IQD family.</text>
</comment>
<proteinExistence type="inferred from homology"/>
<dbReference type="Gene3D" id="1.20.5.190">
    <property type="match status" value="1"/>
</dbReference>
<feature type="compositionally biased region" description="Polar residues" evidence="3">
    <location>
        <begin position="769"/>
        <end position="778"/>
    </location>
</feature>
<protein>
    <submittedName>
        <fullName evidence="4">OLC1v1018170C1</fullName>
    </submittedName>
</protein>
<feature type="region of interest" description="Disordered" evidence="3">
    <location>
        <begin position="14"/>
        <end position="98"/>
    </location>
</feature>
<evidence type="ECO:0000256" key="3">
    <source>
        <dbReference type="SAM" id="MobiDB-lite"/>
    </source>
</evidence>
<feature type="compositionally biased region" description="Basic and acidic residues" evidence="3">
    <location>
        <begin position="200"/>
        <end position="211"/>
    </location>
</feature>
<keyword evidence="5" id="KW-1185">Reference proteome</keyword>
<feature type="compositionally biased region" description="Basic residues" evidence="3">
    <location>
        <begin position="43"/>
        <end position="54"/>
    </location>
</feature>
<keyword evidence="1" id="KW-0112">Calmodulin-binding</keyword>
<evidence type="ECO:0000256" key="1">
    <source>
        <dbReference type="ARBA" id="ARBA00022860"/>
    </source>
</evidence>
<feature type="region of interest" description="Disordered" evidence="3">
    <location>
        <begin position="621"/>
        <end position="827"/>
    </location>
</feature>
<dbReference type="AlphaFoldDB" id="A0AAV1EBC1"/>
<dbReference type="PANTHER" id="PTHR32295:SF154">
    <property type="entry name" value="PROTEIN IQ-DOMAIN 32"/>
    <property type="match status" value="1"/>
</dbReference>
<dbReference type="EMBL" id="OX459125">
    <property type="protein sequence ID" value="CAI9116888.1"/>
    <property type="molecule type" value="Genomic_DNA"/>
</dbReference>
<feature type="compositionally biased region" description="Polar residues" evidence="3">
    <location>
        <begin position="55"/>
        <end position="73"/>
    </location>
</feature>
<dbReference type="InterPro" id="IPR000048">
    <property type="entry name" value="IQ_motif_EF-hand-BS"/>
</dbReference>
<evidence type="ECO:0000313" key="5">
    <source>
        <dbReference type="Proteomes" id="UP001161247"/>
    </source>
</evidence>
<evidence type="ECO:0000256" key="2">
    <source>
        <dbReference type="ARBA" id="ARBA00024341"/>
    </source>
</evidence>
<feature type="compositionally biased region" description="Polar residues" evidence="3">
    <location>
        <begin position="807"/>
        <end position="820"/>
    </location>
</feature>
<dbReference type="Proteomes" id="UP001161247">
    <property type="component" value="Chromosome 8"/>
</dbReference>
<name>A0AAV1EBC1_OLDCO</name>
<feature type="compositionally biased region" description="Acidic residues" evidence="3">
    <location>
        <begin position="21"/>
        <end position="30"/>
    </location>
</feature>
<reference evidence="4" key="1">
    <citation type="submission" date="2023-03" db="EMBL/GenBank/DDBJ databases">
        <authorList>
            <person name="Julca I."/>
        </authorList>
    </citation>
    <scope>NUCLEOTIDE SEQUENCE</scope>
</reference>
<sequence length="827" mass="90691">MGRSSGTTSCLKLIACGGGDESVDRDDLEAVSETKGSSDRSRWSFRKRSARHRVLNNSVTSEAPSGNKASSDSAIGGFPTQGSSTTPEKNSVVQWSDEKPQLQIPVESKLPEKTETVVAEDDKKADDRVDEESIIIIQAAIRRFLAQRNFVKHKNVIKLQAAVRGHIVRRHAVGSLRCVQAIVKMQHLVRERRARLLFDESSTKEEGKETTVPKPGTTSTSTQKLLSNAFARQLLESTPKAKAITIKCDPSKPDSAWRWLERWMSDSPTESGQSHELERTVKQQSKDNIEEADNCLDAVISSPENSQSRDEVFVDALPVPLESVENVITFEVDEYKIQEPQHSVVTCDDQFDTHSISEAKSRVEDLSTGHAKELDTEPESFNVLLEMDNKQNISTLATHDTEELETDDKQNIPSVETTETEESEMNGNNSSTGSRKASNPAFVAAQTKFEELSSVANLSNSKSVGSSNVEISVDSSLDTELPVNNNTSRESELDHAESSLSHNFAGQVNGSECGTELSISSTLDSPDRSEAGVVESVLEAKSMDEVADNLKNDINSNVQEKMEEKIESTILEGDSSNSNSIVQEMDDSTVVANGEHVDSSYSDSIVHEVDDSNVVAKRKLTNVDGDSSEAEQKPVTTSTTTEVHMEEEIETSHPVRRLSPEASPISRVTVADSEGTPSSQVSIKSKKKKSAKNGSIRKSLSNGKESRLDTDHDHGARNSSEHKNGKRRNSFGSTKTDQSDNQEPRDSSSSNSLPSYMQATESARAKALPNNSPRSSPDMQDKDLLIRKRHSLPGASTRQGSPRVIRAQQQGAKGSETQSPQERKWRR</sequence>
<feature type="compositionally biased region" description="Low complexity" evidence="3">
    <location>
        <begin position="425"/>
        <end position="434"/>
    </location>
</feature>
<feature type="region of interest" description="Disordered" evidence="3">
    <location>
        <begin position="397"/>
        <end position="438"/>
    </location>
</feature>